<gene>
    <name evidence="8" type="ORF">K8U80_02875</name>
</gene>
<keyword evidence="2" id="KW-0808">Transferase</keyword>
<proteinExistence type="inferred from homology"/>
<protein>
    <submittedName>
        <fullName evidence="8">Galactokinase</fullName>
    </submittedName>
</protein>
<dbReference type="Pfam" id="PF10509">
    <property type="entry name" value="GalKase_gal_bdg"/>
    <property type="match status" value="1"/>
</dbReference>
<dbReference type="InterPro" id="IPR006206">
    <property type="entry name" value="Mevalonate/galactokinase"/>
</dbReference>
<dbReference type="PRINTS" id="PR00959">
    <property type="entry name" value="MEVGALKINASE"/>
</dbReference>
<dbReference type="InterPro" id="IPR006203">
    <property type="entry name" value="GHMP_knse_ATP-bd_CS"/>
</dbReference>
<dbReference type="Gene3D" id="3.30.70.890">
    <property type="entry name" value="GHMP kinase, C-terminal domain"/>
    <property type="match status" value="1"/>
</dbReference>
<dbReference type="Pfam" id="PF00288">
    <property type="entry name" value="GHMP_kinases_N"/>
    <property type="match status" value="1"/>
</dbReference>
<dbReference type="PROSITE" id="PS00627">
    <property type="entry name" value="GHMP_KINASES_ATP"/>
    <property type="match status" value="1"/>
</dbReference>
<reference evidence="8" key="2">
    <citation type="submission" date="2021-09" db="EMBL/GenBank/DDBJ databases">
        <authorList>
            <person name="Gilroy R."/>
        </authorList>
    </citation>
    <scope>NUCLEOTIDE SEQUENCE</scope>
    <source>
        <strain evidence="8">ChiGjej2B2-7701</strain>
    </source>
</reference>
<dbReference type="PRINTS" id="PR00473">
    <property type="entry name" value="GALCTOKINASE"/>
</dbReference>
<dbReference type="InterPro" id="IPR020568">
    <property type="entry name" value="Ribosomal_Su5_D2-typ_SF"/>
</dbReference>
<evidence type="ECO:0000256" key="2">
    <source>
        <dbReference type="ARBA" id="ARBA00022679"/>
    </source>
</evidence>
<dbReference type="Gene3D" id="3.30.230.10">
    <property type="match status" value="1"/>
</dbReference>
<feature type="domain" description="GHMP kinase N-terminal" evidence="6">
    <location>
        <begin position="97"/>
        <end position="184"/>
    </location>
</feature>
<evidence type="ECO:0000259" key="6">
    <source>
        <dbReference type="Pfam" id="PF00288"/>
    </source>
</evidence>
<evidence type="ECO:0000256" key="4">
    <source>
        <dbReference type="ARBA" id="ARBA00022777"/>
    </source>
</evidence>
<evidence type="ECO:0000256" key="3">
    <source>
        <dbReference type="ARBA" id="ARBA00022741"/>
    </source>
</evidence>
<name>A0A921IP24_9ACTN</name>
<feature type="domain" description="Galactokinase N-terminal" evidence="7">
    <location>
        <begin position="11"/>
        <end position="54"/>
    </location>
</feature>
<evidence type="ECO:0000313" key="9">
    <source>
        <dbReference type="Proteomes" id="UP000746751"/>
    </source>
</evidence>
<keyword evidence="5" id="KW-0067">ATP-binding</keyword>
<organism evidence="8 9">
    <name type="scientific">Collinsella ihumii</name>
    <dbReference type="NCBI Taxonomy" id="1720204"/>
    <lineage>
        <taxon>Bacteria</taxon>
        <taxon>Bacillati</taxon>
        <taxon>Actinomycetota</taxon>
        <taxon>Coriobacteriia</taxon>
        <taxon>Coriobacteriales</taxon>
        <taxon>Coriobacteriaceae</taxon>
        <taxon>Collinsella</taxon>
    </lineage>
</organism>
<dbReference type="InterPro" id="IPR000705">
    <property type="entry name" value="Galactokinase"/>
</dbReference>
<dbReference type="GO" id="GO:0006012">
    <property type="term" value="P:galactose metabolic process"/>
    <property type="evidence" value="ECO:0007669"/>
    <property type="project" value="InterPro"/>
</dbReference>
<accession>A0A921IP24</accession>
<dbReference type="InterPro" id="IPR036554">
    <property type="entry name" value="GHMP_kinase_C_sf"/>
</dbReference>
<dbReference type="Proteomes" id="UP000746751">
    <property type="component" value="Unassembled WGS sequence"/>
</dbReference>
<dbReference type="GO" id="GO:0005829">
    <property type="term" value="C:cytosol"/>
    <property type="evidence" value="ECO:0007669"/>
    <property type="project" value="TreeGrafter"/>
</dbReference>
<sequence length="394" mass="41833">MSTVVSELIDRFSDQFGEGRTLAHVHAPARSEIAGNHTDHEGGHVVAGALDVSIEGVAALNGTMTARVASAGYEPFELDLSDLSPREDEKVSTAGLVRGMAAELAATGREVQGFDLVMTSDIPGGSGLSSSAALELAVGRVMETLWPGSPVTPTAMAQSAQRSENIYFGKPCGLMDQLSEALGGIAHIDFADPANPVSEKLDFDFADKGYALCLAYMGTDHSVSTADYAAVPGEMQAVAAEFGCTRLCEVPAERFDERVSELRAKLGDRPVLRALHYYIENRLVVERFEALRAGDIDTFLDLTRRSGASSGMYLQNVSCGGNDQPAMVALALAEHLLGDAGAVRIHGGGFGGSIQAFVPLDMVDFFVRGMDGWLGEGNCRTYRIASEGAYAQWL</sequence>
<dbReference type="InterPro" id="IPR019539">
    <property type="entry name" value="GalKase_N"/>
</dbReference>
<dbReference type="AlphaFoldDB" id="A0A921IP24"/>
<keyword evidence="4" id="KW-0418">Kinase</keyword>
<dbReference type="InterPro" id="IPR014721">
    <property type="entry name" value="Ribsml_uS5_D2-typ_fold_subgr"/>
</dbReference>
<dbReference type="SUPFAM" id="SSF54211">
    <property type="entry name" value="Ribosomal protein S5 domain 2-like"/>
    <property type="match status" value="1"/>
</dbReference>
<evidence type="ECO:0000259" key="7">
    <source>
        <dbReference type="Pfam" id="PF10509"/>
    </source>
</evidence>
<comment type="similarity">
    <text evidence="1">Belongs to the GHMP kinase family. GalK subfamily.</text>
</comment>
<comment type="caution">
    <text evidence="8">The sequence shown here is derived from an EMBL/GenBank/DDBJ whole genome shotgun (WGS) entry which is preliminary data.</text>
</comment>
<dbReference type="SUPFAM" id="SSF55060">
    <property type="entry name" value="GHMP Kinase, C-terminal domain"/>
    <property type="match status" value="1"/>
</dbReference>
<evidence type="ECO:0000256" key="5">
    <source>
        <dbReference type="ARBA" id="ARBA00022840"/>
    </source>
</evidence>
<keyword evidence="3" id="KW-0547">Nucleotide-binding</keyword>
<evidence type="ECO:0000313" key="8">
    <source>
        <dbReference type="EMBL" id="HJG30321.1"/>
    </source>
</evidence>
<dbReference type="PIRSF" id="PIRSF000530">
    <property type="entry name" value="Galactokinase"/>
    <property type="match status" value="1"/>
</dbReference>
<dbReference type="GO" id="GO:0005524">
    <property type="term" value="F:ATP binding"/>
    <property type="evidence" value="ECO:0007669"/>
    <property type="project" value="UniProtKB-KW"/>
</dbReference>
<dbReference type="GO" id="GO:0004335">
    <property type="term" value="F:galactokinase activity"/>
    <property type="evidence" value="ECO:0007669"/>
    <property type="project" value="InterPro"/>
</dbReference>
<dbReference type="PANTHER" id="PTHR10457">
    <property type="entry name" value="MEVALONATE KINASE/GALACTOKINASE"/>
    <property type="match status" value="1"/>
</dbReference>
<reference evidence="8" key="1">
    <citation type="journal article" date="2021" name="PeerJ">
        <title>Extensive microbial diversity within the chicken gut microbiome revealed by metagenomics and culture.</title>
        <authorList>
            <person name="Gilroy R."/>
            <person name="Ravi A."/>
            <person name="Getino M."/>
            <person name="Pursley I."/>
            <person name="Horton D.L."/>
            <person name="Alikhan N.F."/>
            <person name="Baker D."/>
            <person name="Gharbi K."/>
            <person name="Hall N."/>
            <person name="Watson M."/>
            <person name="Adriaenssens E.M."/>
            <person name="Foster-Nyarko E."/>
            <person name="Jarju S."/>
            <person name="Secka A."/>
            <person name="Antonio M."/>
            <person name="Oren A."/>
            <person name="Chaudhuri R.R."/>
            <person name="La Ragione R."/>
            <person name="Hildebrand F."/>
            <person name="Pallen M.J."/>
        </authorList>
    </citation>
    <scope>NUCLEOTIDE SEQUENCE</scope>
    <source>
        <strain evidence="8">ChiGjej2B2-7701</strain>
    </source>
</reference>
<dbReference type="InterPro" id="IPR006204">
    <property type="entry name" value="GHMP_kinase_N_dom"/>
</dbReference>
<evidence type="ECO:0000256" key="1">
    <source>
        <dbReference type="ARBA" id="ARBA00006566"/>
    </source>
</evidence>
<dbReference type="PANTHER" id="PTHR10457:SF7">
    <property type="entry name" value="GALACTOKINASE-RELATED"/>
    <property type="match status" value="1"/>
</dbReference>
<dbReference type="EMBL" id="DYVF01000021">
    <property type="protein sequence ID" value="HJG30321.1"/>
    <property type="molecule type" value="Genomic_DNA"/>
</dbReference>